<dbReference type="Gene3D" id="3.40.50.300">
    <property type="entry name" value="P-loop containing nucleotide triphosphate hydrolases"/>
    <property type="match status" value="1"/>
</dbReference>
<feature type="active site" description="Proton donor/acceptor" evidence="3">
    <location>
        <position position="278"/>
    </location>
</feature>
<dbReference type="GO" id="GO:0006000">
    <property type="term" value="P:fructose metabolic process"/>
    <property type="evidence" value="ECO:0007669"/>
    <property type="project" value="InterPro"/>
</dbReference>
<dbReference type="PRINTS" id="PR00991">
    <property type="entry name" value="6PFRUCTKNASE"/>
</dbReference>
<dbReference type="InterPro" id="IPR013078">
    <property type="entry name" value="His_Pase_superF_clade-1"/>
</dbReference>
<proteinExistence type="predicted"/>
<evidence type="ECO:0000256" key="2">
    <source>
        <dbReference type="ARBA" id="ARBA00022840"/>
    </source>
</evidence>
<gene>
    <name evidence="6" type="ORF">Esi_0099_0076</name>
</gene>
<sequence length="400" mass="45733">MVGLPGTGKTYISRKVARYLRWINYRTRAFSLARYRNARCGTGLKAEFYDTNDDQTVAARLEILAAAVEDMITYLLRAGEVAILDGTNFTKQRRQLIRDRAAQEDGFEILWIESICNDLSVVDQNLEGLRESSPDFIDGEDFGQRLDYYRAAYETLETDEGSYVKSYDGGVRIEIHNAQGFVPTKITSFLMNLHVQGKPVFISRHGESMFNTQGLIGGDPPLSPLGEEYAKVLVDYVQQSEELPNDELCVWSSTMRRARQTAAEIDKSRYVEWRALREIEVGVCDGLTYAQVKASFPEEYRAREQDKLRYRYPRGESYLDIIARLEPVIFEMERQKAPLLIIAHQAVLRCLYAYFLDLPSEEIPYLSIPLHTVIKLTPQAFGCNEKRFKLLDDDTHPSAG</sequence>
<dbReference type="InterPro" id="IPR027417">
    <property type="entry name" value="P-loop_NTPase"/>
</dbReference>
<name>D8LUB4_ECTSI</name>
<dbReference type="PROSITE" id="PS00175">
    <property type="entry name" value="PG_MUTASE"/>
    <property type="match status" value="1"/>
</dbReference>
<feature type="active site" description="Tele-phosphohistidine intermediate" evidence="3">
    <location>
        <position position="205"/>
    </location>
</feature>
<evidence type="ECO:0000259" key="5">
    <source>
        <dbReference type="Pfam" id="PF01591"/>
    </source>
</evidence>
<evidence type="ECO:0000256" key="3">
    <source>
        <dbReference type="PIRSR" id="PIRSR613078-1"/>
    </source>
</evidence>
<dbReference type="Proteomes" id="UP000002630">
    <property type="component" value="Linkage Group LG17"/>
</dbReference>
<organism evidence="6 7">
    <name type="scientific">Ectocarpus siliculosus</name>
    <name type="common">Brown alga</name>
    <name type="synonym">Conferva siliculosa</name>
    <dbReference type="NCBI Taxonomy" id="2880"/>
    <lineage>
        <taxon>Eukaryota</taxon>
        <taxon>Sar</taxon>
        <taxon>Stramenopiles</taxon>
        <taxon>Ochrophyta</taxon>
        <taxon>PX clade</taxon>
        <taxon>Phaeophyceae</taxon>
        <taxon>Ectocarpales</taxon>
        <taxon>Ectocarpaceae</taxon>
        <taxon>Ectocarpus</taxon>
    </lineage>
</organism>
<dbReference type="GO" id="GO:0003873">
    <property type="term" value="F:6-phosphofructo-2-kinase activity"/>
    <property type="evidence" value="ECO:0007669"/>
    <property type="project" value="InterPro"/>
</dbReference>
<dbReference type="FunFam" id="3.40.50.1240:FF:000006">
    <property type="entry name" value="6-phosphofructo-2-kinase/fructose-2, 6-bisphosphatase"/>
    <property type="match status" value="1"/>
</dbReference>
<feature type="binding site" evidence="4">
    <location>
        <begin position="204"/>
        <end position="211"/>
    </location>
    <ligand>
        <name>substrate</name>
    </ligand>
</feature>
<dbReference type="GO" id="GO:0005524">
    <property type="term" value="F:ATP binding"/>
    <property type="evidence" value="ECO:0007669"/>
    <property type="project" value="UniProtKB-KW"/>
</dbReference>
<protein>
    <submittedName>
        <fullName evidence="6">Fructose-2,6-bisphosphate 2-phosphatase</fullName>
    </submittedName>
</protein>
<dbReference type="PANTHER" id="PTHR10606">
    <property type="entry name" value="6-PHOSPHOFRUCTO-2-KINASE/FRUCTOSE-2,6-BISPHOSPHATASE"/>
    <property type="match status" value="1"/>
</dbReference>
<dbReference type="GO" id="GO:0006003">
    <property type="term" value="P:fructose 2,6-bisphosphate metabolic process"/>
    <property type="evidence" value="ECO:0007669"/>
    <property type="project" value="InterPro"/>
</dbReference>
<evidence type="ECO:0000256" key="4">
    <source>
        <dbReference type="PIRSR" id="PIRSR613078-2"/>
    </source>
</evidence>
<dbReference type="eggNOG" id="KOG0234">
    <property type="taxonomic scope" value="Eukaryota"/>
</dbReference>
<dbReference type="EMBL" id="FN649742">
    <property type="protein sequence ID" value="CBN75455.1"/>
    <property type="molecule type" value="Genomic_DNA"/>
</dbReference>
<dbReference type="InterPro" id="IPR013079">
    <property type="entry name" value="6Phosfructo_kin"/>
</dbReference>
<keyword evidence="2" id="KW-0067">ATP-binding</keyword>
<dbReference type="InterPro" id="IPR001345">
    <property type="entry name" value="PG/BPGM_mutase_AS"/>
</dbReference>
<dbReference type="Gene3D" id="3.40.50.1240">
    <property type="entry name" value="Phosphoglycerate mutase-like"/>
    <property type="match status" value="1"/>
</dbReference>
<dbReference type="Pfam" id="PF01591">
    <property type="entry name" value="6PF2K"/>
    <property type="match status" value="1"/>
</dbReference>
<accession>D8LUB4</accession>
<keyword evidence="7" id="KW-1185">Reference proteome</keyword>
<dbReference type="InParanoid" id="D8LUB4"/>
<dbReference type="AlphaFoldDB" id="D8LUB4"/>
<dbReference type="OMA" id="RWIQERC"/>
<dbReference type="PANTHER" id="PTHR10606:SF44">
    <property type="entry name" value="6-PHOSPHOFRUCTO 2-KINASE_FRUCTOSE 2,6-BISPHOSPHATASE LONG FORM"/>
    <property type="match status" value="1"/>
</dbReference>
<reference evidence="6 7" key="1">
    <citation type="journal article" date="2010" name="Nature">
        <title>The Ectocarpus genome and the independent evolution of multicellularity in brown algae.</title>
        <authorList>
            <person name="Cock J.M."/>
            <person name="Sterck L."/>
            <person name="Rouze P."/>
            <person name="Scornet D."/>
            <person name="Allen A.E."/>
            <person name="Amoutzias G."/>
            <person name="Anthouard V."/>
            <person name="Artiguenave F."/>
            <person name="Aury J.M."/>
            <person name="Badger J.H."/>
            <person name="Beszteri B."/>
            <person name="Billiau K."/>
            <person name="Bonnet E."/>
            <person name="Bothwell J.H."/>
            <person name="Bowler C."/>
            <person name="Boyen C."/>
            <person name="Brownlee C."/>
            <person name="Carrano C.J."/>
            <person name="Charrier B."/>
            <person name="Cho G.Y."/>
            <person name="Coelho S.M."/>
            <person name="Collen J."/>
            <person name="Corre E."/>
            <person name="Da Silva C."/>
            <person name="Delage L."/>
            <person name="Delaroque N."/>
            <person name="Dittami S.M."/>
            <person name="Doulbeau S."/>
            <person name="Elias M."/>
            <person name="Farnham G."/>
            <person name="Gachon C.M."/>
            <person name="Gschloessl B."/>
            <person name="Heesch S."/>
            <person name="Jabbari K."/>
            <person name="Jubin C."/>
            <person name="Kawai H."/>
            <person name="Kimura K."/>
            <person name="Kloareg B."/>
            <person name="Kupper F.C."/>
            <person name="Lang D."/>
            <person name="Le Bail A."/>
            <person name="Leblanc C."/>
            <person name="Lerouge P."/>
            <person name="Lohr M."/>
            <person name="Lopez P.J."/>
            <person name="Martens C."/>
            <person name="Maumus F."/>
            <person name="Michel G."/>
            <person name="Miranda-Saavedra D."/>
            <person name="Morales J."/>
            <person name="Moreau H."/>
            <person name="Motomura T."/>
            <person name="Nagasato C."/>
            <person name="Napoli C.A."/>
            <person name="Nelson D.R."/>
            <person name="Nyvall-Collen P."/>
            <person name="Peters A.F."/>
            <person name="Pommier C."/>
            <person name="Potin P."/>
            <person name="Poulain J."/>
            <person name="Quesneville H."/>
            <person name="Read B."/>
            <person name="Rensing S.A."/>
            <person name="Ritter A."/>
            <person name="Rousvoal S."/>
            <person name="Samanta M."/>
            <person name="Samson G."/>
            <person name="Schroeder D.C."/>
            <person name="Segurens B."/>
            <person name="Strittmatter M."/>
            <person name="Tonon T."/>
            <person name="Tregear J.W."/>
            <person name="Valentin K."/>
            <person name="von Dassow P."/>
            <person name="Yamagishi T."/>
            <person name="Van de Peer Y."/>
            <person name="Wincker P."/>
        </authorList>
    </citation>
    <scope>NUCLEOTIDE SEQUENCE [LARGE SCALE GENOMIC DNA]</scope>
    <source>
        <strain evidence="7">Ec32 / CCAP1310/4</strain>
    </source>
</reference>
<dbReference type="EMBL" id="FN649232">
    <property type="protein sequence ID" value="CBN75455.1"/>
    <property type="molecule type" value="Genomic_DNA"/>
</dbReference>
<evidence type="ECO:0000313" key="7">
    <source>
        <dbReference type="Proteomes" id="UP000002630"/>
    </source>
</evidence>
<dbReference type="InterPro" id="IPR029033">
    <property type="entry name" value="His_PPase_superfam"/>
</dbReference>
<dbReference type="FunFam" id="3.40.50.300:FF:000644">
    <property type="entry name" value="GpmB, Fructose-2,6-bisphosphatase"/>
    <property type="match status" value="1"/>
</dbReference>
<dbReference type="GO" id="GO:0004331">
    <property type="term" value="F:fructose-2,6-bisphosphate 2-phosphatase activity"/>
    <property type="evidence" value="ECO:0007669"/>
    <property type="project" value="TreeGrafter"/>
</dbReference>
<dbReference type="InterPro" id="IPR003094">
    <property type="entry name" value="6Pfruct_kin"/>
</dbReference>
<dbReference type="STRING" id="2880.D8LUB4"/>
<dbReference type="PIRSF" id="PIRSF000709">
    <property type="entry name" value="6PFK_2-Ptase"/>
    <property type="match status" value="1"/>
</dbReference>
<dbReference type="OrthoDB" id="267323at2759"/>
<evidence type="ECO:0000313" key="6">
    <source>
        <dbReference type="EMBL" id="CBN75455.1"/>
    </source>
</evidence>
<keyword evidence="1" id="KW-0547">Nucleotide-binding</keyword>
<dbReference type="SUPFAM" id="SSF52540">
    <property type="entry name" value="P-loop containing nucleoside triphosphate hydrolases"/>
    <property type="match status" value="1"/>
</dbReference>
<feature type="domain" description="6-phosphofructo-2-kinase" evidence="5">
    <location>
        <begin position="1"/>
        <end position="196"/>
    </location>
</feature>
<dbReference type="SUPFAM" id="SSF53254">
    <property type="entry name" value="Phosphoglycerate mutase-like"/>
    <property type="match status" value="1"/>
</dbReference>
<dbReference type="GO" id="GO:0005829">
    <property type="term" value="C:cytosol"/>
    <property type="evidence" value="ECO:0007669"/>
    <property type="project" value="TreeGrafter"/>
</dbReference>
<feature type="binding site" evidence="4">
    <location>
        <position position="257"/>
    </location>
    <ligand>
        <name>substrate</name>
    </ligand>
</feature>
<dbReference type="Pfam" id="PF00300">
    <property type="entry name" value="His_Phos_1"/>
    <property type="match status" value="1"/>
</dbReference>
<dbReference type="SMART" id="SM00855">
    <property type="entry name" value="PGAM"/>
    <property type="match status" value="1"/>
</dbReference>
<evidence type="ECO:0000256" key="1">
    <source>
        <dbReference type="ARBA" id="ARBA00022741"/>
    </source>
</evidence>
<dbReference type="CDD" id="cd07067">
    <property type="entry name" value="HP_PGM_like"/>
    <property type="match status" value="1"/>
</dbReference>